<gene>
    <name evidence="1" type="ORF">OKIOD_LOCUS158</name>
</gene>
<proteinExistence type="predicted"/>
<sequence>MKSLFSQLLNLNNRHPKCIEHHEGILHAIHNDLQTSILIDSEVGITSSTTQNILAYVSYQLGYISSSLKILEKILQKSSENCTALLSLSYIYAQ</sequence>
<dbReference type="SUPFAM" id="SSF48452">
    <property type="entry name" value="TPR-like"/>
    <property type="match status" value="1"/>
</dbReference>
<evidence type="ECO:0000313" key="2">
    <source>
        <dbReference type="Proteomes" id="UP001158576"/>
    </source>
</evidence>
<organism evidence="1 2">
    <name type="scientific">Oikopleura dioica</name>
    <name type="common">Tunicate</name>
    <dbReference type="NCBI Taxonomy" id="34765"/>
    <lineage>
        <taxon>Eukaryota</taxon>
        <taxon>Metazoa</taxon>
        <taxon>Chordata</taxon>
        <taxon>Tunicata</taxon>
        <taxon>Appendicularia</taxon>
        <taxon>Copelata</taxon>
        <taxon>Oikopleuridae</taxon>
        <taxon>Oikopleura</taxon>
    </lineage>
</organism>
<dbReference type="Proteomes" id="UP001158576">
    <property type="component" value="Chromosome PAR"/>
</dbReference>
<protein>
    <submittedName>
        <fullName evidence="1">Oidioi.mRNA.OKI2018_I69.PAR.g8600.t1.cds</fullName>
    </submittedName>
</protein>
<reference evidence="1 2" key="1">
    <citation type="submission" date="2021-04" db="EMBL/GenBank/DDBJ databases">
        <authorList>
            <person name="Bliznina A."/>
        </authorList>
    </citation>
    <scope>NUCLEOTIDE SEQUENCE [LARGE SCALE GENOMIC DNA]</scope>
</reference>
<keyword evidence="2" id="KW-1185">Reference proteome</keyword>
<name>A0ABN7RK69_OIKDI</name>
<dbReference type="EMBL" id="OU015568">
    <property type="protein sequence ID" value="CAG5076969.1"/>
    <property type="molecule type" value="Genomic_DNA"/>
</dbReference>
<evidence type="ECO:0000313" key="1">
    <source>
        <dbReference type="EMBL" id="CAG5076969.1"/>
    </source>
</evidence>
<accession>A0ABN7RK69</accession>
<dbReference type="InterPro" id="IPR011990">
    <property type="entry name" value="TPR-like_helical_dom_sf"/>
</dbReference>